<keyword evidence="3" id="KW-0804">Transcription</keyword>
<keyword evidence="2" id="KW-0238">DNA-binding</keyword>
<dbReference type="AlphaFoldDB" id="A0A2U2C4A7"/>
<name>A0A2U2C4A7_9RHOB</name>
<dbReference type="InterPro" id="IPR015927">
    <property type="entry name" value="Peptidase_S24_S26A/B/C"/>
</dbReference>
<evidence type="ECO:0000313" key="6">
    <source>
        <dbReference type="Proteomes" id="UP000244940"/>
    </source>
</evidence>
<organism evidence="5 6">
    <name type="scientific">Pararhodobacter marinus</name>
    <dbReference type="NCBI Taxonomy" id="2184063"/>
    <lineage>
        <taxon>Bacteria</taxon>
        <taxon>Pseudomonadati</taxon>
        <taxon>Pseudomonadota</taxon>
        <taxon>Alphaproteobacteria</taxon>
        <taxon>Rhodobacterales</taxon>
        <taxon>Paracoccaceae</taxon>
        <taxon>Pararhodobacter</taxon>
    </lineage>
</organism>
<keyword evidence="1" id="KW-0805">Transcription regulation</keyword>
<reference evidence="5 6" key="1">
    <citation type="submission" date="2018-05" db="EMBL/GenBank/DDBJ databases">
        <title>Pararhodobacter marina sp. nov., isolated from deep-sea water of the Indian Ocean.</title>
        <authorList>
            <person name="Lai Q.Sr."/>
            <person name="Liu X."/>
            <person name="Shao Z."/>
        </authorList>
    </citation>
    <scope>NUCLEOTIDE SEQUENCE [LARGE SCALE GENOMIC DNA]</scope>
    <source>
        <strain evidence="5 6">CIC4N-9</strain>
    </source>
</reference>
<evidence type="ECO:0000256" key="3">
    <source>
        <dbReference type="ARBA" id="ARBA00023163"/>
    </source>
</evidence>
<dbReference type="CDD" id="cd06462">
    <property type="entry name" value="Peptidase_S24_S26"/>
    <property type="match status" value="1"/>
</dbReference>
<dbReference type="Gene3D" id="2.10.109.10">
    <property type="entry name" value="Umud Fragment, subunit A"/>
    <property type="match status" value="1"/>
</dbReference>
<comment type="caution">
    <text evidence="5">The sequence shown here is derived from an EMBL/GenBank/DDBJ whole genome shotgun (WGS) entry which is preliminary data.</text>
</comment>
<evidence type="ECO:0000259" key="4">
    <source>
        <dbReference type="Pfam" id="PF00717"/>
    </source>
</evidence>
<gene>
    <name evidence="5" type="ORF">C4N9_20775</name>
</gene>
<evidence type="ECO:0000313" key="5">
    <source>
        <dbReference type="EMBL" id="PWE26697.1"/>
    </source>
</evidence>
<dbReference type="Proteomes" id="UP000244940">
    <property type="component" value="Unassembled WGS sequence"/>
</dbReference>
<dbReference type="OrthoDB" id="9792157at2"/>
<dbReference type="GO" id="GO:0003677">
    <property type="term" value="F:DNA binding"/>
    <property type="evidence" value="ECO:0007669"/>
    <property type="project" value="UniProtKB-KW"/>
</dbReference>
<evidence type="ECO:0000256" key="1">
    <source>
        <dbReference type="ARBA" id="ARBA00023015"/>
    </source>
</evidence>
<dbReference type="SUPFAM" id="SSF51306">
    <property type="entry name" value="LexA/Signal peptidase"/>
    <property type="match status" value="1"/>
</dbReference>
<accession>A0A2U2C4A7</accession>
<dbReference type="InterPro" id="IPR036286">
    <property type="entry name" value="LexA/Signal_pep-like_sf"/>
</dbReference>
<dbReference type="RefSeq" id="WP_109535258.1">
    <property type="nucleotide sequence ID" value="NZ_QEYD01000017.1"/>
</dbReference>
<keyword evidence="6" id="KW-1185">Reference proteome</keyword>
<protein>
    <submittedName>
        <fullName evidence="5">Phage repressor protein</fullName>
    </submittedName>
</protein>
<feature type="domain" description="Peptidase S24/S26A/S26B/S26C" evidence="4">
    <location>
        <begin position="115"/>
        <end position="224"/>
    </location>
</feature>
<proteinExistence type="predicted"/>
<sequence length="247" mass="26747">MQSMMGELPHFGKGNFPIARKIRAGYFPHMTEQHRDAFVRGLKIIMDAEQWKMKPLSLAAGMGESGVRDLFRHESSPKVANAVALAKAVGRSVDEIVQIGIEGVIEAVAGSVAVAGRVGAGAQVDLVDAYEKGDGLFRVAVPEGVSPRGIVAVEVEGDSMSPIYQPGEILFYSREALGVPSEAIGRICVCEDEAGKAWVKIVRVGREEGTFSLISLNPEAENMHGVRLRWAAPVRINLPPEYVRRID</sequence>
<dbReference type="PANTHER" id="PTHR40661:SF1">
    <property type="entry name" value="HTH CRO_C1-TYPE DOMAIN-CONTAINING PROTEIN"/>
    <property type="match status" value="1"/>
</dbReference>
<dbReference type="PANTHER" id="PTHR40661">
    <property type="match status" value="1"/>
</dbReference>
<dbReference type="GeneID" id="94367333"/>
<dbReference type="EMBL" id="QEYD01000017">
    <property type="protein sequence ID" value="PWE26697.1"/>
    <property type="molecule type" value="Genomic_DNA"/>
</dbReference>
<evidence type="ECO:0000256" key="2">
    <source>
        <dbReference type="ARBA" id="ARBA00023125"/>
    </source>
</evidence>
<dbReference type="Pfam" id="PF00717">
    <property type="entry name" value="Peptidase_S24"/>
    <property type="match status" value="1"/>
</dbReference>